<dbReference type="Proteomes" id="UP000634136">
    <property type="component" value="Unassembled WGS sequence"/>
</dbReference>
<organism evidence="2 3">
    <name type="scientific">Senna tora</name>
    <dbReference type="NCBI Taxonomy" id="362788"/>
    <lineage>
        <taxon>Eukaryota</taxon>
        <taxon>Viridiplantae</taxon>
        <taxon>Streptophyta</taxon>
        <taxon>Embryophyta</taxon>
        <taxon>Tracheophyta</taxon>
        <taxon>Spermatophyta</taxon>
        <taxon>Magnoliopsida</taxon>
        <taxon>eudicotyledons</taxon>
        <taxon>Gunneridae</taxon>
        <taxon>Pentapetalae</taxon>
        <taxon>rosids</taxon>
        <taxon>fabids</taxon>
        <taxon>Fabales</taxon>
        <taxon>Fabaceae</taxon>
        <taxon>Caesalpinioideae</taxon>
        <taxon>Cassia clade</taxon>
        <taxon>Senna</taxon>
    </lineage>
</organism>
<sequence>MRHPQEGKTILQDMHARWCRSDKVAMAFRRKTLIAGYYWPTITVDAEKLVKHCENCQRHGNYTHISANEQQIISSP</sequence>
<comment type="caution">
    <text evidence="2">The sequence shown here is derived from an EMBL/GenBank/DDBJ whole genome shotgun (WGS) entry which is preliminary data.</text>
</comment>
<name>A0A834XG05_9FABA</name>
<evidence type="ECO:0000313" key="3">
    <source>
        <dbReference type="Proteomes" id="UP000634136"/>
    </source>
</evidence>
<dbReference type="InterPro" id="IPR041588">
    <property type="entry name" value="Integrase_H2C2"/>
</dbReference>
<keyword evidence="3" id="KW-1185">Reference proteome</keyword>
<dbReference type="OrthoDB" id="1430228at2759"/>
<dbReference type="EMBL" id="JAAIUW010000001">
    <property type="protein sequence ID" value="KAF7844658.1"/>
    <property type="molecule type" value="Genomic_DNA"/>
</dbReference>
<dbReference type="AlphaFoldDB" id="A0A834XG05"/>
<evidence type="ECO:0000259" key="1">
    <source>
        <dbReference type="Pfam" id="PF17921"/>
    </source>
</evidence>
<evidence type="ECO:0000313" key="2">
    <source>
        <dbReference type="EMBL" id="KAF7844658.1"/>
    </source>
</evidence>
<gene>
    <name evidence="2" type="ORF">G2W53_001563</name>
</gene>
<reference evidence="2" key="1">
    <citation type="submission" date="2020-09" db="EMBL/GenBank/DDBJ databases">
        <title>Genome-Enabled Discovery of Anthraquinone Biosynthesis in Senna tora.</title>
        <authorList>
            <person name="Kang S.-H."/>
            <person name="Pandey R.P."/>
            <person name="Lee C.-M."/>
            <person name="Sim J.-S."/>
            <person name="Jeong J.-T."/>
            <person name="Choi B.-S."/>
            <person name="Jung M."/>
            <person name="Ginzburg D."/>
            <person name="Zhao K."/>
            <person name="Won S.Y."/>
            <person name="Oh T.-J."/>
            <person name="Yu Y."/>
            <person name="Kim N.-H."/>
            <person name="Lee O.R."/>
            <person name="Lee T.-H."/>
            <person name="Bashyal P."/>
            <person name="Kim T.-S."/>
            <person name="Lee W.-H."/>
            <person name="Kawkins C."/>
            <person name="Kim C.-K."/>
            <person name="Kim J.S."/>
            <person name="Ahn B.O."/>
            <person name="Rhee S.Y."/>
            <person name="Sohng J.K."/>
        </authorList>
    </citation>
    <scope>NUCLEOTIDE SEQUENCE</scope>
    <source>
        <tissue evidence="2">Leaf</tissue>
    </source>
</reference>
<feature type="domain" description="Integrase zinc-binding" evidence="1">
    <location>
        <begin position="35"/>
        <end position="59"/>
    </location>
</feature>
<dbReference type="Pfam" id="PF17921">
    <property type="entry name" value="Integrase_H2C2"/>
    <property type="match status" value="1"/>
</dbReference>
<accession>A0A834XG05</accession>
<proteinExistence type="predicted"/>
<protein>
    <submittedName>
        <fullName evidence="2">Gypsy retrotransposon integrase-like protein 1</fullName>
    </submittedName>
</protein>
<dbReference type="Gene3D" id="1.10.340.70">
    <property type="match status" value="1"/>
</dbReference>